<dbReference type="PANTHER" id="PTHR12809">
    <property type="entry name" value="MEDIATOR COMPLEX SUBUNIT"/>
    <property type="match status" value="1"/>
</dbReference>
<evidence type="ECO:0000256" key="8">
    <source>
        <dbReference type="ARBA" id="ARBA00023159"/>
    </source>
</evidence>
<dbReference type="SMART" id="SM00119">
    <property type="entry name" value="HECTc"/>
    <property type="match status" value="1"/>
</dbReference>
<feature type="domain" description="RanBP2-type" evidence="14">
    <location>
        <begin position="1081"/>
        <end position="1110"/>
    </location>
</feature>
<dbReference type="Gene3D" id="3.30.2160.10">
    <property type="entry name" value="Hect, E3 ligase catalytic domain"/>
    <property type="match status" value="1"/>
</dbReference>
<dbReference type="InterPro" id="IPR035983">
    <property type="entry name" value="Hect_E3_ubiquitin_ligase"/>
</dbReference>
<dbReference type="Pfam" id="PF00632">
    <property type="entry name" value="HECT"/>
    <property type="match status" value="2"/>
</dbReference>
<dbReference type="PROSITE" id="PS01358">
    <property type="entry name" value="ZF_RANBP2_1"/>
    <property type="match status" value="1"/>
</dbReference>
<dbReference type="GO" id="GO:0006357">
    <property type="term" value="P:regulation of transcription by RNA polymerase II"/>
    <property type="evidence" value="ECO:0007669"/>
    <property type="project" value="InterPro"/>
</dbReference>
<comment type="function">
    <text evidence="13">Component of the Mediator complex, a coactivator involved in the regulated transcription of nearly all RNA polymerase II-dependent genes. Mediator functions as a bridge to convey information from gene-specific regulatory proteins to the basal RNA polymerase II transcription machinery. Mediator is recruited to promoters by direct interactions with regulatory proteins and serves as a scaffold for the assembly of a functional preinitiation complex with RNA polymerase II and the general transcription factors.</text>
</comment>
<evidence type="ECO:0000313" key="19">
    <source>
        <dbReference type="Proteomes" id="UP000285712"/>
    </source>
</evidence>
<dbReference type="GO" id="GO:0003712">
    <property type="term" value="F:transcription coregulator activity"/>
    <property type="evidence" value="ECO:0007669"/>
    <property type="project" value="UniProtKB-UniRule"/>
</dbReference>
<keyword evidence="3" id="KW-0479">Metal-binding</keyword>
<keyword evidence="6" id="KW-0862">Zinc</keyword>
<keyword evidence="9 13" id="KW-0804">Transcription</keyword>
<evidence type="ECO:0000256" key="3">
    <source>
        <dbReference type="ARBA" id="ARBA00022723"/>
    </source>
</evidence>
<dbReference type="InterPro" id="IPR001876">
    <property type="entry name" value="Znf_RanBP2"/>
</dbReference>
<dbReference type="PANTHER" id="PTHR12809:SF2">
    <property type="entry name" value="MEDIATOR OF RNA POLYMERASE II TRANSCRIPTION SUBUNIT 14"/>
    <property type="match status" value="1"/>
</dbReference>
<dbReference type="GO" id="GO:0070847">
    <property type="term" value="C:core mediator complex"/>
    <property type="evidence" value="ECO:0007669"/>
    <property type="project" value="TreeGrafter"/>
</dbReference>
<dbReference type="Gene3D" id="3.90.1750.10">
    <property type="entry name" value="Hect, E3 ligase catalytic domains"/>
    <property type="match status" value="2"/>
</dbReference>
<proteinExistence type="inferred from homology"/>
<feature type="active site" description="Glycyl thioester intermediate" evidence="11">
    <location>
        <position position="1617"/>
    </location>
</feature>
<dbReference type="Proteomes" id="UP000285712">
    <property type="component" value="Unassembled WGS sequence"/>
</dbReference>
<dbReference type="InterPro" id="IPR013947">
    <property type="entry name" value="Mediator_Med14"/>
</dbReference>
<dbReference type="GO" id="GO:0016592">
    <property type="term" value="C:mediator complex"/>
    <property type="evidence" value="ECO:0007669"/>
    <property type="project" value="UniProtKB-UniRule"/>
</dbReference>
<comment type="subunit">
    <text evidence="13">Component of the Mediator complex.</text>
</comment>
<dbReference type="GO" id="GO:0008270">
    <property type="term" value="F:zinc ion binding"/>
    <property type="evidence" value="ECO:0007669"/>
    <property type="project" value="UniProtKB-KW"/>
</dbReference>
<comment type="caution">
    <text evidence="16">The sequence shown here is derived from an EMBL/GenBank/DDBJ whole genome shotgun (WGS) entry which is preliminary data.</text>
</comment>
<dbReference type="PROSITE" id="PS50199">
    <property type="entry name" value="ZF_RANBP2_2"/>
    <property type="match status" value="1"/>
</dbReference>
<dbReference type="InterPro" id="IPR000569">
    <property type="entry name" value="HECT_dom"/>
</dbReference>
<dbReference type="EMBL" id="QUTG01003710">
    <property type="protein sequence ID" value="RHY90550.1"/>
    <property type="molecule type" value="Genomic_DNA"/>
</dbReference>
<dbReference type="Proteomes" id="UP000285430">
    <property type="component" value="Unassembled WGS sequence"/>
</dbReference>
<evidence type="ECO:0000256" key="4">
    <source>
        <dbReference type="ARBA" id="ARBA00022771"/>
    </source>
</evidence>
<dbReference type="SUPFAM" id="SSF56204">
    <property type="entry name" value="Hect, E3 ligase catalytic domain"/>
    <property type="match status" value="1"/>
</dbReference>
<evidence type="ECO:0000256" key="11">
    <source>
        <dbReference type="PROSITE-ProRule" id="PRU00104"/>
    </source>
</evidence>
<dbReference type="GO" id="GO:0004842">
    <property type="term" value="F:ubiquitin-protein transferase activity"/>
    <property type="evidence" value="ECO:0007669"/>
    <property type="project" value="InterPro"/>
</dbReference>
<name>A0A3R7BFN2_APHAT</name>
<evidence type="ECO:0000256" key="2">
    <source>
        <dbReference type="ARBA" id="ARBA00007813"/>
    </source>
</evidence>
<evidence type="ECO:0000256" key="7">
    <source>
        <dbReference type="ARBA" id="ARBA00023015"/>
    </source>
</evidence>
<dbReference type="Pfam" id="PF08638">
    <property type="entry name" value="Med14"/>
    <property type="match status" value="1"/>
</dbReference>
<organism evidence="16 19">
    <name type="scientific">Aphanomyces astaci</name>
    <name type="common">Crayfish plague agent</name>
    <dbReference type="NCBI Taxonomy" id="112090"/>
    <lineage>
        <taxon>Eukaryota</taxon>
        <taxon>Sar</taxon>
        <taxon>Stramenopiles</taxon>
        <taxon>Oomycota</taxon>
        <taxon>Saprolegniomycetes</taxon>
        <taxon>Saprolegniales</taxon>
        <taxon>Verrucalvaceae</taxon>
        <taxon>Aphanomyces</taxon>
    </lineage>
</organism>
<evidence type="ECO:0000256" key="12">
    <source>
        <dbReference type="PROSITE-ProRule" id="PRU00322"/>
    </source>
</evidence>
<reference evidence="18 19" key="1">
    <citation type="submission" date="2018-08" db="EMBL/GenBank/DDBJ databases">
        <title>Aphanomyces genome sequencing and annotation.</title>
        <authorList>
            <person name="Minardi D."/>
            <person name="Oidtmann B."/>
            <person name="Van Der Giezen M."/>
            <person name="Studholme D.J."/>
        </authorList>
    </citation>
    <scope>NUCLEOTIDE SEQUENCE [LARGE SCALE GENOMIC DNA]</scope>
    <source>
        <strain evidence="17 18">Da</strain>
        <strain evidence="16 19">Sv</strain>
    </source>
</reference>
<sequence length="1650" mass="183814">MNPLLPPGPADLKELTSRCIDRSYDSLYNLTTSLPNTASEERRGVALKQLQDTHAVFKKLLVLTRWSVQSPLADKCAELLQEAQTFQDQANETNDRLYFLHRDLDRAKERQYDLTTAIDVLYGGTYTRLPRVINYAMHPREFPPVDEEASIAELDAVLRFRLIEETIPDKFTHIDVHEGFVTAGASGEFEMVFTVDGTKPDSLWLVASVQTVLTDPVAQATFKHLASTSSLRIIQSNAPTDVHYMQLKILIQKRLNQSATPLLDACNIMSDFCCSLALRILHAQGQLLVDTRWPHGVSFLHQDHNDAATLDIVYWTDATAPYVAASTPGTFSLEEMRNRMHPDALRYPAAGCCVRLQPNTTNDKTAAGLFSLQLFPAPPSMLLQRYPALVPEALAVPTNLYGLSADHFLLGAMDVHAASALFCLEQHLLVQTNTDQDYDDGAELRWLTTGERVRVTRSSPRNMRLARVDSSGRAPLEVSWDMRTGRFGAFCLAQASSIAAAVAHLETLLHTTVKVQLPGVTVAGEFALVFASNDDVAAAVAAVLRLVVAFELEAFASGCANLPVVRVRDRHAAAVDAAGVASDAVFVELVRGKDATVYLVVELDTVADTTLDKARKRRRRCRRRDSDGLFSLGPPAFSILHVVDETHRPSASSSSSVRCLERLPTPGYVGTKKRKRRDVPSLSALLLDMAAVGRQRAQWHLLDAFATKYNVLLTTTSTLSTTDDGSVELASTPPSSSLWTVSCPFPDRLHTAPHVDVHRLEARVFPDSSVEVTVHVGSSPFAYISPQGCLSGGRGGGRGSFVATALPTGDLVYRRRWTNQKFQLPLMDVVVANVMLHVKPMAELGRRLERTLLSSLNADGVGQIYAERADPFKFTLACRGWLPRCQSSSSSQSLMICDDVIMRVHVEHKVMHQYPRGAFVLTTAPSHALLPFLQDALNTHKSTAQLVEVLERTAVPLVMLSRALTAAYPAAVVPSNFVLVPREFEMNCLNTIWELRLRRPYKDGNSIDNPYNLSDIHSAVYIDGTPNDPSVTCSKWSVEVAIPLRELVQAAVDQGLAVEMLLDQLYYDQRAFHDVHARLSDANRWECAVCAFSNVAMKPTCSLCGGLKDSHFLEHALDEIDYALLTDRPRSRSYRDAFLTPLSSSSLSMRTSKMTLLNTFHRMSSFFFHKLVAPDDLNPRQRSARMRKEWVRKLDAKDRPYWKRRILDATRVVPAFVVQLMSSSDRLKALAVIHRRTSTVLGTLDEEDTIVVLEDKGLHHHHVDDDVAMLHDDGDDEDVKHIMYLPVEAVHATRSVLGEAVDPALWRHLHQLSRQPFSTKYMWYCRMKVTRATAFTEAVENIAFLKQSALCSIIRVQFRGESGLDAGAIQREWYLLVAQGFLDDASGLFMVTNRDDNAYFINPNAAAAMHRQHMTTSRVKPPGISHSQAFRAAGRFIGRALLDGQMLPLHFCPVFADDLCLTFSATEHQDDTIVEVDLVAGGRDIAVTDANKHEYVDLMTRYLLFDRIDDSLRDMIQGLYEVVPPELLIPFDHKEWFWACVEAMSPADRAKLLQYSTGSSRVPVQGFKGSTRHDDDDSMRGRLTNGTGLTSYDGKICYFTLKGITYTPGGYPCAHACYNRIDLPMYPRKDLMEDALTMLLLSDPTGFNIE</sequence>
<keyword evidence="7 13" id="KW-0805">Transcription regulation</keyword>
<dbReference type="InterPro" id="IPR055122">
    <property type="entry name" value="Med14_N"/>
</dbReference>
<protein>
    <recommendedName>
        <fullName evidence="13">Mediator of RNA polymerase II transcription subunit 14</fullName>
    </recommendedName>
    <alternativeName>
        <fullName evidence="13">Mediator complex subunit 14</fullName>
    </alternativeName>
</protein>
<evidence type="ECO:0000259" key="15">
    <source>
        <dbReference type="PROSITE" id="PS50237"/>
    </source>
</evidence>
<dbReference type="Gene3D" id="3.30.2410.10">
    <property type="entry name" value="Hect, E3 ligase catalytic domain"/>
    <property type="match status" value="1"/>
</dbReference>
<evidence type="ECO:0000259" key="14">
    <source>
        <dbReference type="PROSITE" id="PS50199"/>
    </source>
</evidence>
<evidence type="ECO:0000256" key="1">
    <source>
        <dbReference type="ARBA" id="ARBA00004123"/>
    </source>
</evidence>
<dbReference type="VEuPathDB" id="FungiDB:H257_14979"/>
<evidence type="ECO:0000256" key="10">
    <source>
        <dbReference type="ARBA" id="ARBA00023242"/>
    </source>
</evidence>
<keyword evidence="10 13" id="KW-0539">Nucleus</keyword>
<accession>A0A3R7BFN2</accession>
<dbReference type="VEuPathDB" id="FungiDB:H257_14977"/>
<dbReference type="EMBL" id="QUTH01002291">
    <property type="protein sequence ID" value="RHZ26792.1"/>
    <property type="molecule type" value="Genomic_DNA"/>
</dbReference>
<evidence type="ECO:0000313" key="17">
    <source>
        <dbReference type="EMBL" id="RHZ26792.1"/>
    </source>
</evidence>
<evidence type="ECO:0000256" key="5">
    <source>
        <dbReference type="ARBA" id="ARBA00022786"/>
    </source>
</evidence>
<keyword evidence="8 13" id="KW-0010">Activator</keyword>
<dbReference type="Gene3D" id="2.60.40.1190">
    <property type="match status" value="1"/>
</dbReference>
<keyword evidence="4 12" id="KW-0863">Zinc-finger</keyword>
<gene>
    <name evidence="16" type="ORF">DYB35_000560</name>
    <name evidence="17" type="ORF">DYB37_000787</name>
</gene>
<comment type="subcellular location">
    <subcellularLocation>
        <location evidence="1 13">Nucleus</location>
    </subcellularLocation>
</comment>
<evidence type="ECO:0000313" key="16">
    <source>
        <dbReference type="EMBL" id="RHY90550.1"/>
    </source>
</evidence>
<dbReference type="PROSITE" id="PS50237">
    <property type="entry name" value="HECT"/>
    <property type="match status" value="1"/>
</dbReference>
<evidence type="ECO:0000313" key="18">
    <source>
        <dbReference type="Proteomes" id="UP000285430"/>
    </source>
</evidence>
<keyword evidence="5 11" id="KW-0833">Ubl conjugation pathway</keyword>
<feature type="domain" description="HECT" evidence="15">
    <location>
        <begin position="1341"/>
        <end position="1650"/>
    </location>
</feature>
<comment type="similarity">
    <text evidence="2 13">Belongs to the Mediator complex subunit 14 family.</text>
</comment>
<evidence type="ECO:0000256" key="9">
    <source>
        <dbReference type="ARBA" id="ARBA00023163"/>
    </source>
</evidence>
<evidence type="ECO:0000256" key="6">
    <source>
        <dbReference type="ARBA" id="ARBA00022833"/>
    </source>
</evidence>
<evidence type="ECO:0000256" key="13">
    <source>
        <dbReference type="RuleBase" id="RU365082"/>
    </source>
</evidence>